<evidence type="ECO:0000313" key="2">
    <source>
        <dbReference type="EMBL" id="VFQ94129.1"/>
    </source>
</evidence>
<feature type="compositionally biased region" description="Basic residues" evidence="1">
    <location>
        <begin position="48"/>
        <end position="63"/>
    </location>
</feature>
<dbReference type="Proteomes" id="UP000595140">
    <property type="component" value="Unassembled WGS sequence"/>
</dbReference>
<proteinExistence type="predicted"/>
<gene>
    <name evidence="2" type="ORF">CCAM_LOCUS35905</name>
</gene>
<keyword evidence="3" id="KW-1185">Reference proteome</keyword>
<organism evidence="2 3">
    <name type="scientific">Cuscuta campestris</name>
    <dbReference type="NCBI Taxonomy" id="132261"/>
    <lineage>
        <taxon>Eukaryota</taxon>
        <taxon>Viridiplantae</taxon>
        <taxon>Streptophyta</taxon>
        <taxon>Embryophyta</taxon>
        <taxon>Tracheophyta</taxon>
        <taxon>Spermatophyta</taxon>
        <taxon>Magnoliopsida</taxon>
        <taxon>eudicotyledons</taxon>
        <taxon>Gunneridae</taxon>
        <taxon>Pentapetalae</taxon>
        <taxon>asterids</taxon>
        <taxon>lamiids</taxon>
        <taxon>Solanales</taxon>
        <taxon>Convolvulaceae</taxon>
        <taxon>Cuscuteae</taxon>
        <taxon>Cuscuta</taxon>
        <taxon>Cuscuta subgen. Grammica</taxon>
        <taxon>Cuscuta sect. Cleistogrammica</taxon>
    </lineage>
</organism>
<accession>A0A484MZZ6</accession>
<dbReference type="AlphaFoldDB" id="A0A484MZZ6"/>
<protein>
    <submittedName>
        <fullName evidence="2">Uncharacterized protein</fullName>
    </submittedName>
</protein>
<name>A0A484MZZ6_9ASTE</name>
<evidence type="ECO:0000256" key="1">
    <source>
        <dbReference type="SAM" id="MobiDB-lite"/>
    </source>
</evidence>
<feature type="region of interest" description="Disordered" evidence="1">
    <location>
        <begin position="48"/>
        <end position="74"/>
    </location>
</feature>
<reference evidence="2 3" key="1">
    <citation type="submission" date="2018-04" db="EMBL/GenBank/DDBJ databases">
        <authorList>
            <person name="Vogel A."/>
        </authorList>
    </citation>
    <scope>NUCLEOTIDE SEQUENCE [LARGE SCALE GENOMIC DNA]</scope>
</reference>
<evidence type="ECO:0000313" key="3">
    <source>
        <dbReference type="Proteomes" id="UP000595140"/>
    </source>
</evidence>
<dbReference type="EMBL" id="OOIL02005153">
    <property type="protein sequence ID" value="VFQ94129.1"/>
    <property type="molecule type" value="Genomic_DNA"/>
</dbReference>
<sequence length="74" mass="8451">MHQSSTLLLVRGVDPFVMEEIKQDRAFAHGTFWAVLLCQHNIHHTSRAPYHHHHLPGRRRRRQGAAVSAVVPLA</sequence>